<dbReference type="OrthoDB" id="10519948at2759"/>
<gene>
    <name evidence="2" type="ORF">TNIN_428341</name>
</gene>
<reference evidence="2" key="1">
    <citation type="submission" date="2020-08" db="EMBL/GenBank/DDBJ databases">
        <title>Multicomponent nature underlies the extraordinary mechanical properties of spider dragline silk.</title>
        <authorList>
            <person name="Kono N."/>
            <person name="Nakamura H."/>
            <person name="Mori M."/>
            <person name="Yoshida Y."/>
            <person name="Ohtoshi R."/>
            <person name="Malay A.D."/>
            <person name="Moran D.A.P."/>
            <person name="Tomita M."/>
            <person name="Numata K."/>
            <person name="Arakawa K."/>
        </authorList>
    </citation>
    <scope>NUCLEOTIDE SEQUENCE</scope>
</reference>
<evidence type="ECO:0000256" key="1">
    <source>
        <dbReference type="SAM" id="MobiDB-lite"/>
    </source>
</evidence>
<dbReference type="Proteomes" id="UP000886998">
    <property type="component" value="Unassembled WGS sequence"/>
</dbReference>
<sequence>MLFAVFQGSVALRLCGDHRENGPLREPGGPDEATDQDLQEEPRGHGVRPQRGPAVHLRVPVAVQNQTVELQHRQRNQDLREGPQRW</sequence>
<dbReference type="EMBL" id="BMAV01012746">
    <property type="protein sequence ID" value="GFY59688.1"/>
    <property type="molecule type" value="Genomic_DNA"/>
</dbReference>
<proteinExistence type="predicted"/>
<dbReference type="AlphaFoldDB" id="A0A8X7CAH7"/>
<accession>A0A8X7CAH7</accession>
<keyword evidence="3" id="KW-1185">Reference proteome</keyword>
<feature type="region of interest" description="Disordered" evidence="1">
    <location>
        <begin position="17"/>
        <end position="52"/>
    </location>
</feature>
<protein>
    <submittedName>
        <fullName evidence="2">Uncharacterized protein</fullName>
    </submittedName>
</protein>
<comment type="caution">
    <text evidence="2">The sequence shown here is derived from an EMBL/GenBank/DDBJ whole genome shotgun (WGS) entry which is preliminary data.</text>
</comment>
<organism evidence="2 3">
    <name type="scientific">Trichonephila inaurata madagascariensis</name>
    <dbReference type="NCBI Taxonomy" id="2747483"/>
    <lineage>
        <taxon>Eukaryota</taxon>
        <taxon>Metazoa</taxon>
        <taxon>Ecdysozoa</taxon>
        <taxon>Arthropoda</taxon>
        <taxon>Chelicerata</taxon>
        <taxon>Arachnida</taxon>
        <taxon>Araneae</taxon>
        <taxon>Araneomorphae</taxon>
        <taxon>Entelegynae</taxon>
        <taxon>Araneoidea</taxon>
        <taxon>Nephilidae</taxon>
        <taxon>Trichonephila</taxon>
        <taxon>Trichonephila inaurata</taxon>
    </lineage>
</organism>
<name>A0A8X7CAH7_9ARAC</name>
<evidence type="ECO:0000313" key="3">
    <source>
        <dbReference type="Proteomes" id="UP000886998"/>
    </source>
</evidence>
<evidence type="ECO:0000313" key="2">
    <source>
        <dbReference type="EMBL" id="GFY59688.1"/>
    </source>
</evidence>